<feature type="repeat" description="PPR" evidence="2">
    <location>
        <begin position="249"/>
        <end position="283"/>
    </location>
</feature>
<feature type="repeat" description="PPR" evidence="2">
    <location>
        <begin position="214"/>
        <end position="248"/>
    </location>
</feature>
<dbReference type="PROSITE" id="PS51375">
    <property type="entry name" value="PPR"/>
    <property type="match status" value="7"/>
</dbReference>
<dbReference type="PANTHER" id="PTHR47926">
    <property type="entry name" value="PENTATRICOPEPTIDE REPEAT-CONTAINING PROTEIN"/>
    <property type="match status" value="1"/>
</dbReference>
<proteinExistence type="predicted"/>
<protein>
    <submittedName>
        <fullName evidence="5">Uncharacterized protein</fullName>
    </submittedName>
</protein>
<evidence type="ECO:0000256" key="1">
    <source>
        <dbReference type="ARBA" id="ARBA00022737"/>
    </source>
</evidence>
<feature type="repeat" description="PPR" evidence="2">
    <location>
        <begin position="386"/>
        <end position="420"/>
    </location>
</feature>
<evidence type="ECO:0000313" key="6">
    <source>
        <dbReference type="Proteomes" id="UP000315295"/>
    </source>
</evidence>
<dbReference type="Proteomes" id="UP000315295">
    <property type="component" value="Unassembled WGS sequence"/>
</dbReference>
<dbReference type="Pfam" id="PF01535">
    <property type="entry name" value="PPR"/>
    <property type="match status" value="2"/>
</dbReference>
<dbReference type="GO" id="GO:0003723">
    <property type="term" value="F:RNA binding"/>
    <property type="evidence" value="ECO:0007669"/>
    <property type="project" value="InterPro"/>
</dbReference>
<name>A0A540N063_MALBA</name>
<feature type="compositionally biased region" description="Polar residues" evidence="4">
    <location>
        <begin position="1267"/>
        <end position="1277"/>
    </location>
</feature>
<dbReference type="Gene3D" id="1.25.40.10">
    <property type="entry name" value="Tetratricopeptide repeat domain"/>
    <property type="match status" value="4"/>
</dbReference>
<dbReference type="InterPro" id="IPR046848">
    <property type="entry name" value="E_motif"/>
</dbReference>
<dbReference type="FunFam" id="1.25.40.10:FF:000378">
    <property type="entry name" value="Pentatricopeptide repeat-containing protein mitochondrial"/>
    <property type="match status" value="1"/>
</dbReference>
<evidence type="ECO:0000256" key="4">
    <source>
        <dbReference type="SAM" id="MobiDB-lite"/>
    </source>
</evidence>
<feature type="repeat" description="PPR" evidence="2">
    <location>
        <begin position="350"/>
        <end position="384"/>
    </location>
</feature>
<keyword evidence="3" id="KW-0175">Coiled coil</keyword>
<feature type="compositionally biased region" description="Basic residues" evidence="4">
    <location>
        <begin position="1292"/>
        <end position="1301"/>
    </location>
</feature>
<accession>A0A540N063</accession>
<feature type="repeat" description="PPR" evidence="2">
    <location>
        <begin position="487"/>
        <end position="521"/>
    </location>
</feature>
<comment type="caution">
    <text evidence="5">The sequence shown here is derived from an EMBL/GenBank/DDBJ whole genome shotgun (WGS) entry which is preliminary data.</text>
</comment>
<keyword evidence="1" id="KW-0677">Repeat</keyword>
<feature type="coiled-coil region" evidence="3">
    <location>
        <begin position="929"/>
        <end position="1181"/>
    </location>
</feature>
<dbReference type="InterPro" id="IPR046960">
    <property type="entry name" value="PPR_At4g14850-like_plant"/>
</dbReference>
<organism evidence="5 6">
    <name type="scientific">Malus baccata</name>
    <name type="common">Siberian crab apple</name>
    <name type="synonym">Pyrus baccata</name>
    <dbReference type="NCBI Taxonomy" id="106549"/>
    <lineage>
        <taxon>Eukaryota</taxon>
        <taxon>Viridiplantae</taxon>
        <taxon>Streptophyta</taxon>
        <taxon>Embryophyta</taxon>
        <taxon>Tracheophyta</taxon>
        <taxon>Spermatophyta</taxon>
        <taxon>Magnoliopsida</taxon>
        <taxon>eudicotyledons</taxon>
        <taxon>Gunneridae</taxon>
        <taxon>Pentapetalae</taxon>
        <taxon>rosids</taxon>
        <taxon>fabids</taxon>
        <taxon>Rosales</taxon>
        <taxon>Rosaceae</taxon>
        <taxon>Amygdaloideae</taxon>
        <taxon>Maleae</taxon>
        <taxon>Malus</taxon>
    </lineage>
</organism>
<feature type="coiled-coil region" evidence="3">
    <location>
        <begin position="798"/>
        <end position="888"/>
    </location>
</feature>
<dbReference type="InterPro" id="IPR002885">
    <property type="entry name" value="PPR_rpt"/>
</dbReference>
<dbReference type="Pfam" id="PF20431">
    <property type="entry name" value="E_motif"/>
    <property type="match status" value="1"/>
</dbReference>
<dbReference type="GO" id="GO:0009451">
    <property type="term" value="P:RNA modification"/>
    <property type="evidence" value="ECO:0007669"/>
    <property type="project" value="InterPro"/>
</dbReference>
<evidence type="ECO:0000256" key="3">
    <source>
        <dbReference type="SAM" id="Coils"/>
    </source>
</evidence>
<dbReference type="Gene3D" id="1.10.287.1490">
    <property type="match status" value="1"/>
</dbReference>
<feature type="region of interest" description="Disordered" evidence="4">
    <location>
        <begin position="1267"/>
        <end position="1301"/>
    </location>
</feature>
<dbReference type="InterPro" id="IPR011990">
    <property type="entry name" value="TPR-like_helical_dom_sf"/>
</dbReference>
<feature type="repeat" description="PPR" evidence="2">
    <location>
        <begin position="113"/>
        <end position="147"/>
    </location>
</feature>
<reference evidence="5 6" key="1">
    <citation type="journal article" date="2019" name="G3 (Bethesda)">
        <title>Sequencing of a Wild Apple (Malus baccata) Genome Unravels the Differences Between Cultivated and Wild Apple Species Regarding Disease Resistance and Cold Tolerance.</title>
        <authorList>
            <person name="Chen X."/>
        </authorList>
    </citation>
    <scope>NUCLEOTIDE SEQUENCE [LARGE SCALE GENOMIC DNA]</scope>
    <source>
        <strain evidence="6">cv. Shandingzi</strain>
        <tissue evidence="5">Leaves</tissue>
    </source>
</reference>
<gene>
    <name evidence="5" type="ORF">C1H46_009965</name>
</gene>
<dbReference type="PANTHER" id="PTHR47926:SF389">
    <property type="entry name" value="PENTATRICOPEPTIDE PROTEIN-RELATED"/>
    <property type="match status" value="1"/>
</dbReference>
<dbReference type="NCBIfam" id="TIGR00756">
    <property type="entry name" value="PPR"/>
    <property type="match status" value="6"/>
</dbReference>
<keyword evidence="6" id="KW-1185">Reference proteome</keyword>
<evidence type="ECO:0000313" key="5">
    <source>
        <dbReference type="EMBL" id="TQE04445.1"/>
    </source>
</evidence>
<sequence>MLHALPQRLHHNHLCFPQILNHLLSKHRQFHQTQIISHPSCTTSNEFLDFFEHLLRQCAGPEQCKQVHSQIVTTGTFQSAFLAARLIAVYARLCLLLDAKKVFDTTTVEGTSNVLMWNSVLRAYVSHGFYEEALQLYDKMRKLGVWGDGFTFPLVIRACAFISRLKLSRTVHGHVIRMGFQNHLHVVNDLLGMYGKIGRMDCTRRLFNRMGVRNYVSWNTIVSSYAFNYDCDGATEMFRRMKLEGFVPNPVTWTSLLSSHARCGRHEETLELFGRMRVVGIETTAESLSVLLSVCANLAVVHKGKMIHGYVIRGGFQDYLFVENALICMYGKCGDVENAHKSFLGMKSKNLVSWNALISAYAECGLCDEAFAIFFRLNEHPLMRPNIISWSAVIGGLSSQGRGEESLELFRQMQNAGIIGNSVTISSVLSVCAELPALNLGREIHCHVVRALIDGSILVRNGLVNMYTKCGSFKEGHLVFESIDSKDLITWNTMIAGYGMHGLGENALRVFYQMLDSGLKPDEVTFVSVLSACSHGGLVTEGCRLYDQMISVYGIEPQMEHYACMVDLLGRAGLLQEGSKIVKNMPMEPNACVLGALLNSCRMHKNGNIAEETATNVFSMNSEMTGSYMLLSNMYAASGRWEESAKVRISAKTKGLKKIRGQSWIEVKNKVFTFSAGETMQAGLESIHGILQDLALQMEREGYLPNERGIQHNRLQIFFVHHVANQTNGAPNPVLSLLNGVGVVGALYALTQSEKKATDAMVESMKTKLKEKEAAIVSLGKSYESKLLGEQEERSKQLTKAKEEQNSLTSQLSSAKSTIASLGKELNGEKKLIEELKIQIDSLKTKLSRAGEEKVVLEENLKEKQNSIEVLQGRIDLLNSDIKDKENNVQSLGSSLVAKDMELKDLKSIYNQTRDELANTLSDSKIEGRNDLKRKFVAIQEEYNKLKTSSARKADLDAKHLGEKEEQLQQLKEKLELALNDTSRNKEVIADLTREKENLKEILDKELENEKNLKHELKSTQEALVKSRSEASNLENQLKQSKTLCTELEAEISRVQAEFAGVRESLQRSLDEATLSGDAVAGELAAAKELLKKTNEELQVLSQELATVATKRDSLQEELVDVYKDAERASNDLKGEKELVSSLKKEVQALEKQISKDKQFRKSLETDLEGATKALDEMSRNALVLSQDFERANSLISSLEDEKEVVYKSLTEQKIASKEARENMEDVRNLAMRLSEERDGLEKRSKKLEGELASAKGEILRLRNQINSSKKLVNNQQPREKAEEPVTVAPRKGGRRKKAAE</sequence>
<evidence type="ECO:0000256" key="2">
    <source>
        <dbReference type="PROSITE-ProRule" id="PRU00708"/>
    </source>
</evidence>
<dbReference type="EMBL" id="VIEB01000140">
    <property type="protein sequence ID" value="TQE04445.1"/>
    <property type="molecule type" value="Genomic_DNA"/>
</dbReference>
<dbReference type="Pfam" id="PF13041">
    <property type="entry name" value="PPR_2"/>
    <property type="match status" value="4"/>
</dbReference>
<feature type="repeat" description="PPR" evidence="2">
    <location>
        <begin position="522"/>
        <end position="557"/>
    </location>
</feature>
<dbReference type="FunFam" id="1.25.40.10:FF:000393">
    <property type="entry name" value="Pentatricopeptide repeat-containing protein At1g20230"/>
    <property type="match status" value="2"/>
</dbReference>